<dbReference type="EMBL" id="MN033225">
    <property type="protein sequence ID" value="QDH87235.1"/>
    <property type="molecule type" value="Genomic_RNA"/>
</dbReference>
<protein>
    <submittedName>
        <fullName evidence="1">Uncharacterized protein</fullName>
    </submittedName>
</protein>
<reference evidence="1" key="1">
    <citation type="submission" date="2019-05" db="EMBL/GenBank/DDBJ databases">
        <title>Metatranscriptomic reconstruction reveals RNA viruses with the potential to shape carbon cycling in soil.</title>
        <authorList>
            <person name="Starr E.P."/>
            <person name="Nuccio E."/>
            <person name="Pett-Ridge J."/>
            <person name="Banfield J.F."/>
            <person name="Firestone M.K."/>
        </authorList>
    </citation>
    <scope>NUCLEOTIDE SEQUENCE</scope>
    <source>
        <strain evidence="1">H2_Rhizo_Litter_49_scaffold_1534</strain>
    </source>
</reference>
<proteinExistence type="predicted"/>
<sequence length="414" mass="45511">PRGAPSTGAIGDIFDVNQESGNEMAVEQFYDPGPTHGAKYRGSENLSFQTVNWNLLSSGSMASLNHPLPLNTEVDSGGDWLMIKTIDVCSPGKLRTPKFVGDFTVGKPKDINLGLGISPHPTDALLKSQGTTAIARTTPNNPAYNVPQFLGELREGLPSIIGSGTLKDRTRIAKSAGGEYLNIEFGWKPLVSDLRNFASTVQSAHQIWDAYRKGSNHKTRVGYHYPLEEDVWTYSGLVIPIPTQFPHGFPSASIDQVRERQTWFKGAFRYYVPEPVGFADKMHYWYSQSSKILGLRLTPDTVWNLEPWSWAADWFANTGDLMTNVSNMGQDGLVLQYGYAMSGETLTTRYLGNATFTYPSTGPGATHYSAGTVRTTVNKRAKRLHALPYGFDATLSTLSTRQIAIVAALGLSFR</sequence>
<evidence type="ECO:0000313" key="1">
    <source>
        <dbReference type="EMBL" id="QDH87235.1"/>
    </source>
</evidence>
<gene>
    <name evidence="1" type="ORF">H2RhizoLitter491534_000001</name>
</gene>
<organism evidence="1">
    <name type="scientific">Leviviridae sp</name>
    <dbReference type="NCBI Taxonomy" id="2027243"/>
    <lineage>
        <taxon>Viruses</taxon>
        <taxon>Riboviria</taxon>
        <taxon>Orthornavirae</taxon>
        <taxon>Lenarviricota</taxon>
        <taxon>Leviviricetes</taxon>
        <taxon>Norzivirales</taxon>
        <taxon>Fiersviridae</taxon>
    </lineage>
</organism>
<accession>A0A514D0U7</accession>
<feature type="non-terminal residue" evidence="1">
    <location>
        <position position="1"/>
    </location>
</feature>
<name>A0A514D0U7_9VIRU</name>